<accession>A0A1I7S000</accession>
<evidence type="ECO:0000313" key="2">
    <source>
        <dbReference type="WBParaSite" id="BXY_0632300.1"/>
    </source>
</evidence>
<proteinExistence type="predicted"/>
<dbReference type="AlphaFoldDB" id="A0A1I7S000"/>
<name>A0A1I7S000_BURXY</name>
<evidence type="ECO:0000313" key="1">
    <source>
        <dbReference type="Proteomes" id="UP000095284"/>
    </source>
</evidence>
<dbReference type="WBParaSite" id="BXY_0632300.1">
    <property type="protein sequence ID" value="BXY_0632300.1"/>
    <property type="gene ID" value="BXY_0632300"/>
</dbReference>
<sequence length="149" mass="17661">MQLKLKEECRKQFSVFVLLESMDNYNWRTTEEHTKLLLLSPEWIANVKTLSNATDLQIDITEWMVIKFETEGVIGPWEFCLQYYEMFKLIMRTAFEAEKISTIKISICVCIFECSELWFFDHAVAIDVAHFLKGELTAKIWMKWINSIC</sequence>
<organism evidence="1 2">
    <name type="scientific">Bursaphelenchus xylophilus</name>
    <name type="common">Pinewood nematode worm</name>
    <name type="synonym">Aphelenchoides xylophilus</name>
    <dbReference type="NCBI Taxonomy" id="6326"/>
    <lineage>
        <taxon>Eukaryota</taxon>
        <taxon>Metazoa</taxon>
        <taxon>Ecdysozoa</taxon>
        <taxon>Nematoda</taxon>
        <taxon>Chromadorea</taxon>
        <taxon>Rhabditida</taxon>
        <taxon>Tylenchina</taxon>
        <taxon>Tylenchomorpha</taxon>
        <taxon>Aphelenchoidea</taxon>
        <taxon>Aphelenchoididae</taxon>
        <taxon>Bursaphelenchus</taxon>
    </lineage>
</organism>
<reference evidence="2" key="1">
    <citation type="submission" date="2016-11" db="UniProtKB">
        <authorList>
            <consortium name="WormBaseParasite"/>
        </authorList>
    </citation>
    <scope>IDENTIFICATION</scope>
</reference>
<dbReference type="Proteomes" id="UP000095284">
    <property type="component" value="Unplaced"/>
</dbReference>
<protein>
    <submittedName>
        <fullName evidence="2">Protein FAR1-RELATED SEQUENCE</fullName>
    </submittedName>
</protein>